<dbReference type="AlphaFoldDB" id="A0A6A6P386"/>
<gene>
    <name evidence="2" type="ORF">BDY21DRAFT_363134</name>
</gene>
<feature type="compositionally biased region" description="Low complexity" evidence="1">
    <location>
        <begin position="187"/>
        <end position="198"/>
    </location>
</feature>
<feature type="compositionally biased region" description="Gly residues" evidence="1">
    <location>
        <begin position="167"/>
        <end position="186"/>
    </location>
</feature>
<name>A0A6A6P386_9PEZI</name>
<protein>
    <recommendedName>
        <fullName evidence="4">DRBM domain-containing protein</fullName>
    </recommendedName>
</protein>
<feature type="compositionally biased region" description="Polar residues" evidence="1">
    <location>
        <begin position="411"/>
        <end position="436"/>
    </location>
</feature>
<proteinExistence type="predicted"/>
<feature type="region of interest" description="Disordered" evidence="1">
    <location>
        <begin position="1"/>
        <end position="97"/>
    </location>
</feature>
<sequence length="643" mass="67621">MSDLLRSLLVPRRPQHATSQPQQLQQQRQPTGQQQQVDDRQGLKLHPHPHNLDRRQQRASISTGPSPATDRAPPPSPTPNYFHRPQQQTQQQQQRTMTLPQGIVAMEDFERSLSELVQSEAAAAAAAADNPPPKHFSSPSSAMNVGAPPHNGPGPGPGFRPRPGPGCGPNAGGGIGRGGGGGGRGGAAASLSKGSAAPPRQPTGPSIPAAKTPPPPPPTTTAAGTVQPNLPVRPVRAALPPPRPAAAAAAAARPSKPPATAAATAAPAATAKQQQQQQPAKNYQFVSMLQTLCRNNGLGEPVFDVTEVQVQRFAARLTIRAIGGAPAGVAGDVAGGGGAVGGAGGGGGGSVCLMVEESGPFPNKRDAKQAVSGKAIPLLTRLVEDQERDRKAVEASLAAAKGPQKGAQKGTLNGTQQAARQGAQKSAQDGMQNNNRPVPENVLKEANWVGLLGEYLAIMGDPVPVYQEYQLGSGFSCEVKLPQFRPEPYGSRFTPYRSKKLAKAGSARDAVIWLRAQGHMRANDSRPAQQPASKNAPLLPVPIPNKNNQFAFQVDEFCNELDLSAPEYRIVAEDPRLPKVFSGAAYFLRDPAIGGPIAPFRNIYGKKQAKEECAKGVLTYLHALVAKREEKLRELEAKMLAES</sequence>
<dbReference type="EMBL" id="MU001678">
    <property type="protein sequence ID" value="KAF2458212.1"/>
    <property type="molecule type" value="Genomic_DNA"/>
</dbReference>
<feature type="compositionally biased region" description="Low complexity" evidence="1">
    <location>
        <begin position="20"/>
        <end position="36"/>
    </location>
</feature>
<reference evidence="2" key="1">
    <citation type="journal article" date="2020" name="Stud. Mycol.">
        <title>101 Dothideomycetes genomes: a test case for predicting lifestyles and emergence of pathogens.</title>
        <authorList>
            <person name="Haridas S."/>
            <person name="Albert R."/>
            <person name="Binder M."/>
            <person name="Bloem J."/>
            <person name="Labutti K."/>
            <person name="Salamov A."/>
            <person name="Andreopoulos B."/>
            <person name="Baker S."/>
            <person name="Barry K."/>
            <person name="Bills G."/>
            <person name="Bluhm B."/>
            <person name="Cannon C."/>
            <person name="Castanera R."/>
            <person name="Culley D."/>
            <person name="Daum C."/>
            <person name="Ezra D."/>
            <person name="Gonzalez J."/>
            <person name="Henrissat B."/>
            <person name="Kuo A."/>
            <person name="Liang C."/>
            <person name="Lipzen A."/>
            <person name="Lutzoni F."/>
            <person name="Magnuson J."/>
            <person name="Mondo S."/>
            <person name="Nolan M."/>
            <person name="Ohm R."/>
            <person name="Pangilinan J."/>
            <person name="Park H.-J."/>
            <person name="Ramirez L."/>
            <person name="Alfaro M."/>
            <person name="Sun H."/>
            <person name="Tritt A."/>
            <person name="Yoshinaga Y."/>
            <person name="Zwiers L.-H."/>
            <person name="Turgeon B."/>
            <person name="Goodwin S."/>
            <person name="Spatafora J."/>
            <person name="Crous P."/>
            <person name="Grigoriev I."/>
        </authorList>
    </citation>
    <scope>NUCLEOTIDE SEQUENCE</scope>
    <source>
        <strain evidence="2">ATCC 16933</strain>
    </source>
</reference>
<evidence type="ECO:0008006" key="4">
    <source>
        <dbReference type="Google" id="ProtNLM"/>
    </source>
</evidence>
<feature type="region of interest" description="Disordered" evidence="1">
    <location>
        <begin position="394"/>
        <end position="439"/>
    </location>
</feature>
<accession>A0A6A6P386</accession>
<dbReference type="Gene3D" id="3.30.160.20">
    <property type="match status" value="1"/>
</dbReference>
<dbReference type="Proteomes" id="UP000799766">
    <property type="component" value="Unassembled WGS sequence"/>
</dbReference>
<feature type="region of interest" description="Disordered" evidence="1">
    <location>
        <begin position="121"/>
        <end position="276"/>
    </location>
</feature>
<evidence type="ECO:0000313" key="3">
    <source>
        <dbReference type="Proteomes" id="UP000799766"/>
    </source>
</evidence>
<feature type="compositionally biased region" description="Low complexity" evidence="1">
    <location>
        <begin position="398"/>
        <end position="410"/>
    </location>
</feature>
<keyword evidence="3" id="KW-1185">Reference proteome</keyword>
<dbReference type="SUPFAM" id="SSF54768">
    <property type="entry name" value="dsRNA-binding domain-like"/>
    <property type="match status" value="1"/>
</dbReference>
<organism evidence="2 3">
    <name type="scientific">Lineolata rhizophorae</name>
    <dbReference type="NCBI Taxonomy" id="578093"/>
    <lineage>
        <taxon>Eukaryota</taxon>
        <taxon>Fungi</taxon>
        <taxon>Dikarya</taxon>
        <taxon>Ascomycota</taxon>
        <taxon>Pezizomycotina</taxon>
        <taxon>Dothideomycetes</taxon>
        <taxon>Dothideomycetes incertae sedis</taxon>
        <taxon>Lineolatales</taxon>
        <taxon>Lineolataceae</taxon>
        <taxon>Lineolata</taxon>
    </lineage>
</organism>
<feature type="compositionally biased region" description="Pro residues" evidence="1">
    <location>
        <begin position="150"/>
        <end position="166"/>
    </location>
</feature>
<evidence type="ECO:0000313" key="2">
    <source>
        <dbReference type="EMBL" id="KAF2458212.1"/>
    </source>
</evidence>
<feature type="compositionally biased region" description="Low complexity" evidence="1">
    <location>
        <begin position="245"/>
        <end position="276"/>
    </location>
</feature>
<evidence type="ECO:0000256" key="1">
    <source>
        <dbReference type="SAM" id="MobiDB-lite"/>
    </source>
</evidence>
<dbReference type="OrthoDB" id="5222339at2759"/>